<dbReference type="RefSeq" id="WP_260594516.1">
    <property type="nucleotide sequence ID" value="NZ_CP104003.1"/>
</dbReference>
<evidence type="ECO:0000313" key="3">
    <source>
        <dbReference type="Proteomes" id="UP001057580"/>
    </source>
</evidence>
<keyword evidence="1" id="KW-0812">Transmembrane</keyword>
<feature type="transmembrane region" description="Helical" evidence="1">
    <location>
        <begin position="71"/>
        <end position="96"/>
    </location>
</feature>
<keyword evidence="3" id="KW-1185">Reference proteome</keyword>
<proteinExistence type="predicted"/>
<feature type="transmembrane region" description="Helical" evidence="1">
    <location>
        <begin position="108"/>
        <end position="128"/>
    </location>
</feature>
<dbReference type="Pfam" id="PF24416">
    <property type="entry name" value="DUF7548"/>
    <property type="match status" value="1"/>
</dbReference>
<accession>A0A9E7R400</accession>
<sequence>MDPVERPPTVGIVACLLVLATLAWPYLSEPVAAVSAYYATAAITPLAAGLLALVAVIVFAAGRQGRSDPELVAGAGLVFGLFIAGIGLSFAFSARIDVIGGSSALLSYQRWVLAGAALLVPLTSVWYARVLRLF</sequence>
<evidence type="ECO:0000313" key="2">
    <source>
        <dbReference type="EMBL" id="UWM55416.1"/>
    </source>
</evidence>
<name>A0A9E7R400_9EURY</name>
<organism evidence="2 3">
    <name type="scientific">Salinirubellus salinus</name>
    <dbReference type="NCBI Taxonomy" id="1364945"/>
    <lineage>
        <taxon>Archaea</taxon>
        <taxon>Methanobacteriati</taxon>
        <taxon>Methanobacteriota</taxon>
        <taxon>Stenosarchaea group</taxon>
        <taxon>Halobacteria</taxon>
        <taxon>Halobacteriales</taxon>
        <taxon>Natronomonadaceae</taxon>
        <taxon>Salinirubellus</taxon>
    </lineage>
</organism>
<keyword evidence="1" id="KW-1133">Transmembrane helix</keyword>
<gene>
    <name evidence="2" type="ORF">N0B31_03820</name>
</gene>
<evidence type="ECO:0000256" key="1">
    <source>
        <dbReference type="SAM" id="Phobius"/>
    </source>
</evidence>
<dbReference type="InterPro" id="IPR055970">
    <property type="entry name" value="DUF7548"/>
</dbReference>
<protein>
    <submittedName>
        <fullName evidence="2">Uncharacterized protein</fullName>
    </submittedName>
</protein>
<dbReference type="Proteomes" id="UP001057580">
    <property type="component" value="Chromosome"/>
</dbReference>
<dbReference type="KEGG" id="ssai:N0B31_03820"/>
<feature type="transmembrane region" description="Helical" evidence="1">
    <location>
        <begin position="36"/>
        <end position="59"/>
    </location>
</feature>
<reference evidence="2" key="1">
    <citation type="submission" date="2022-09" db="EMBL/GenBank/DDBJ databases">
        <title>Diverse halophilic archaea isolated from saline environments.</title>
        <authorList>
            <person name="Cui H.-L."/>
        </authorList>
    </citation>
    <scope>NUCLEOTIDE SEQUENCE</scope>
    <source>
        <strain evidence="2">ZS-35-S2</strain>
    </source>
</reference>
<dbReference type="GeneID" id="74941520"/>
<keyword evidence="1" id="KW-0472">Membrane</keyword>
<feature type="transmembrane region" description="Helical" evidence="1">
    <location>
        <begin position="7"/>
        <end position="24"/>
    </location>
</feature>
<dbReference type="EMBL" id="CP104003">
    <property type="protein sequence ID" value="UWM55416.1"/>
    <property type="molecule type" value="Genomic_DNA"/>
</dbReference>
<dbReference type="AlphaFoldDB" id="A0A9E7R400"/>